<reference evidence="2 3" key="1">
    <citation type="submission" date="2015-01" db="EMBL/GenBank/DDBJ databases">
        <title>Evolution of Trichinella species and genotypes.</title>
        <authorList>
            <person name="Korhonen P.K."/>
            <person name="Edoardo P."/>
            <person name="Giuseppe L.R."/>
            <person name="Gasser R.B."/>
        </authorList>
    </citation>
    <scope>NUCLEOTIDE SEQUENCE [LARGE SCALE GENOMIC DNA]</scope>
    <source>
        <strain evidence="2">ISS141</strain>
    </source>
</reference>
<gene>
    <name evidence="2" type="ORF">T4E_12152</name>
</gene>
<evidence type="ECO:0000256" key="1">
    <source>
        <dbReference type="SAM" id="Phobius"/>
    </source>
</evidence>
<name>A0A0V0Y7F7_TRIPS</name>
<dbReference type="EMBL" id="JYDU01000049">
    <property type="protein sequence ID" value="KRX95938.1"/>
    <property type="molecule type" value="Genomic_DNA"/>
</dbReference>
<accession>A0A0V0Y7F7</accession>
<keyword evidence="1" id="KW-0812">Transmembrane</keyword>
<comment type="caution">
    <text evidence="2">The sequence shown here is derived from an EMBL/GenBank/DDBJ whole genome shotgun (WGS) entry which is preliminary data.</text>
</comment>
<evidence type="ECO:0000313" key="2">
    <source>
        <dbReference type="EMBL" id="KRX95938.1"/>
    </source>
</evidence>
<proteinExistence type="predicted"/>
<keyword evidence="1" id="KW-0472">Membrane</keyword>
<sequence>MDGWIGYSRSWPSVMKLAEFNRLDLMQMQIVQIVVCCCYSLLYFAVVLLSLYMLTRYSGDESIHISCDAFKNSLGQAGRSAHPKGDLVVVICSLLTAGSG</sequence>
<feature type="transmembrane region" description="Helical" evidence="1">
    <location>
        <begin position="30"/>
        <end position="54"/>
    </location>
</feature>
<dbReference type="Proteomes" id="UP000054815">
    <property type="component" value="Unassembled WGS sequence"/>
</dbReference>
<evidence type="ECO:0000313" key="3">
    <source>
        <dbReference type="Proteomes" id="UP000054815"/>
    </source>
</evidence>
<organism evidence="2 3">
    <name type="scientific">Trichinella pseudospiralis</name>
    <name type="common">Parasitic roundworm</name>
    <dbReference type="NCBI Taxonomy" id="6337"/>
    <lineage>
        <taxon>Eukaryota</taxon>
        <taxon>Metazoa</taxon>
        <taxon>Ecdysozoa</taxon>
        <taxon>Nematoda</taxon>
        <taxon>Enoplea</taxon>
        <taxon>Dorylaimia</taxon>
        <taxon>Trichinellida</taxon>
        <taxon>Trichinellidae</taxon>
        <taxon>Trichinella</taxon>
    </lineage>
</organism>
<keyword evidence="1" id="KW-1133">Transmembrane helix</keyword>
<dbReference type="AlphaFoldDB" id="A0A0V0Y7F7"/>
<protein>
    <submittedName>
        <fullName evidence="2">Uncharacterized protein</fullName>
    </submittedName>
</protein>